<organism evidence="1 2">
    <name type="scientific">Deinococcus marmoris</name>
    <dbReference type="NCBI Taxonomy" id="249408"/>
    <lineage>
        <taxon>Bacteria</taxon>
        <taxon>Thermotogati</taxon>
        <taxon>Deinococcota</taxon>
        <taxon>Deinococci</taxon>
        <taxon>Deinococcales</taxon>
        <taxon>Deinococcaceae</taxon>
        <taxon>Deinococcus</taxon>
    </lineage>
</organism>
<comment type="caution">
    <text evidence="1">The sequence shown here is derived from an EMBL/GenBank/DDBJ whole genome shotgun (WGS) entry which is preliminary data.</text>
</comment>
<reference evidence="1 2" key="1">
    <citation type="submission" date="2017-01" db="EMBL/GenBank/DDBJ databases">
        <title>Genome Analysis of Deinococcus marmoris KOPRI26562.</title>
        <authorList>
            <person name="Kim J.H."/>
            <person name="Oh H.-M."/>
        </authorList>
    </citation>
    <scope>NUCLEOTIDE SEQUENCE [LARGE SCALE GENOMIC DNA]</scope>
    <source>
        <strain evidence="1 2">KOPRI26562</strain>
    </source>
</reference>
<sequence>MTPKTAMDPVQLDTLPTVLTDAPLWRIWKRTSTGGKLPVGLDGIARAGNSGHELATAHPLETVLPLLSNRYGLGVTTGYAPLPMVVIDVDEKEGKFTGARVTAEMAARIPRLTPLIGMPYLMAAMSIDSIDADGYVEKSVSGRGLHAFLGGTAPQGHGVKWQFDADYAMLNLTTFFGIAGMRVTVAVLEEEFALYKDSCEGEIYSETRWLTVTGDQLHPAGTDTAALALAPTEYGQEIINRTLSWVGKKAHKANPSAVAIDASLRAQYVAPESLTGPLRAFRSPGLAKLWRNEAGQNQSDANFALCMTLFEILGDEPEQVNAAFITSGMMIRSDGDPTRWFDRDAGGTHGSRTITNARAKWIANGCKKSLGGSHGAPDEPVVVDWPQEARDQMLTKVLNAAKGTLSQRQAARRLLLDLFDLIDAGEYHPHGGELHIHSGGLAAISERVGGSTTSISARLEWFAMAGIISSYSRDSEGRPRIVMAASAAQCIALQEGLRPGCDIMPCRPPSSKPRKPRVTPAAPRVARDPLPRHIQRAEWTMWMIHSGERDLNSIAALTGQSARSTKKNVQDMQELNLLTDDLTPTCTRPEFRALVLQERLRNNEITRARRAEATLEYRRRMEMRNVTYNSGGYDELANAAD</sequence>
<name>A0A1U7P324_9DEIO</name>
<protein>
    <submittedName>
        <fullName evidence="1">Uncharacterized protein</fullName>
    </submittedName>
</protein>
<dbReference type="AlphaFoldDB" id="A0A1U7P324"/>
<accession>A0A1U7P324</accession>
<proteinExistence type="predicted"/>
<dbReference type="EMBL" id="MSTI01000028">
    <property type="protein sequence ID" value="OLV19560.1"/>
    <property type="molecule type" value="Genomic_DNA"/>
</dbReference>
<evidence type="ECO:0000313" key="2">
    <source>
        <dbReference type="Proteomes" id="UP000186607"/>
    </source>
</evidence>
<dbReference type="RefSeq" id="WP_139322735.1">
    <property type="nucleotide sequence ID" value="NZ_MSTI01000028.1"/>
</dbReference>
<dbReference type="OrthoDB" id="8479273at2"/>
<dbReference type="Proteomes" id="UP000186607">
    <property type="component" value="Unassembled WGS sequence"/>
</dbReference>
<keyword evidence="2" id="KW-1185">Reference proteome</keyword>
<evidence type="ECO:0000313" key="1">
    <source>
        <dbReference type="EMBL" id="OLV19560.1"/>
    </source>
</evidence>
<gene>
    <name evidence="1" type="ORF">BOO71_0002419</name>
</gene>